<dbReference type="Proteomes" id="UP000261111">
    <property type="component" value="Unassembled WGS sequence"/>
</dbReference>
<comment type="caution">
    <text evidence="2">The sequence shown here is derived from an EMBL/GenBank/DDBJ whole genome shotgun (WGS) entry which is preliminary data.</text>
</comment>
<protein>
    <recommendedName>
        <fullName evidence="1">CheW-like domain-containing protein</fullName>
    </recommendedName>
</protein>
<dbReference type="RefSeq" id="WP_025654525.1">
    <property type="nucleotide sequence ID" value="NZ_QVIA01000011.1"/>
</dbReference>
<gene>
    <name evidence="2" type="ORF">DWX41_11320</name>
</gene>
<dbReference type="Pfam" id="PF01584">
    <property type="entry name" value="CheW"/>
    <property type="match status" value="1"/>
</dbReference>
<sequence length="262" mass="28523">MEGLEKLYLLFSTDGLYYLLPVSKMERILDGRDIPDGLAVADVSEITGGSGDMGKSDRQYIILLKEEGGHGLLVEHITGMLEVHEGELISLPEPVLSGANRYLKAVYKLKNEEAVWAYAVDPGIFAKPEDSAEDKRRREPRVPDRMPGGTYISLEYGGRRLYVDKESVSAVVSSPRIQRVPGAEEEILGIADYQGKVVVYYNPVKMGGTKQAGAGSLEYTCGIILEQGDWMIGIPCSDIGGQEEVPDDLLPVINGVGAKSCD</sequence>
<reference evidence="2 3" key="1">
    <citation type="submission" date="2018-08" db="EMBL/GenBank/DDBJ databases">
        <title>A genome reference for cultivated species of the human gut microbiota.</title>
        <authorList>
            <person name="Zou Y."/>
            <person name="Xue W."/>
            <person name="Luo G."/>
        </authorList>
    </citation>
    <scope>NUCLEOTIDE SEQUENCE [LARGE SCALE GENOMIC DNA]</scope>
    <source>
        <strain evidence="2 3">AF19-21</strain>
    </source>
</reference>
<dbReference type="EMBL" id="QVIA01000011">
    <property type="protein sequence ID" value="RGC31813.1"/>
    <property type="molecule type" value="Genomic_DNA"/>
</dbReference>
<dbReference type="GeneID" id="93332468"/>
<dbReference type="AlphaFoldDB" id="A0A3E2WVR9"/>
<evidence type="ECO:0000313" key="2">
    <source>
        <dbReference type="EMBL" id="RGC31813.1"/>
    </source>
</evidence>
<dbReference type="SUPFAM" id="SSF50341">
    <property type="entry name" value="CheW-like"/>
    <property type="match status" value="2"/>
</dbReference>
<dbReference type="Gene3D" id="2.40.50.180">
    <property type="entry name" value="CheA-289, Domain 4"/>
    <property type="match status" value="1"/>
</dbReference>
<name>A0A3E2WVR9_9FIRM</name>
<dbReference type="InterPro" id="IPR002545">
    <property type="entry name" value="CheW-lke_dom"/>
</dbReference>
<evidence type="ECO:0000313" key="3">
    <source>
        <dbReference type="Proteomes" id="UP000261111"/>
    </source>
</evidence>
<dbReference type="InterPro" id="IPR036061">
    <property type="entry name" value="CheW-like_dom_sf"/>
</dbReference>
<dbReference type="GO" id="GO:0006935">
    <property type="term" value="P:chemotaxis"/>
    <property type="evidence" value="ECO:0007669"/>
    <property type="project" value="InterPro"/>
</dbReference>
<organism evidence="2 3">
    <name type="scientific">Hungatella hathewayi</name>
    <dbReference type="NCBI Taxonomy" id="154046"/>
    <lineage>
        <taxon>Bacteria</taxon>
        <taxon>Bacillati</taxon>
        <taxon>Bacillota</taxon>
        <taxon>Clostridia</taxon>
        <taxon>Lachnospirales</taxon>
        <taxon>Lachnospiraceae</taxon>
        <taxon>Hungatella</taxon>
    </lineage>
</organism>
<evidence type="ECO:0000259" key="1">
    <source>
        <dbReference type="Pfam" id="PF01584"/>
    </source>
</evidence>
<proteinExistence type="predicted"/>
<dbReference type="GO" id="GO:0007165">
    <property type="term" value="P:signal transduction"/>
    <property type="evidence" value="ECO:0007669"/>
    <property type="project" value="InterPro"/>
</dbReference>
<accession>A0A3E2WVR9</accession>
<feature type="domain" description="CheW-like" evidence="1">
    <location>
        <begin position="151"/>
        <end position="250"/>
    </location>
</feature>